<dbReference type="EMBL" id="BNBD01000001">
    <property type="protein sequence ID" value="GHF26605.1"/>
    <property type="molecule type" value="Genomic_DNA"/>
</dbReference>
<comment type="caution">
    <text evidence="2">The sequence shown here is derived from an EMBL/GenBank/DDBJ whole genome shotgun (WGS) entry which is preliminary data.</text>
</comment>
<dbReference type="Proteomes" id="UP000638313">
    <property type="component" value="Unassembled WGS sequence"/>
</dbReference>
<protein>
    <submittedName>
        <fullName evidence="2">Uncharacterized protein</fullName>
    </submittedName>
</protein>
<evidence type="ECO:0000313" key="2">
    <source>
        <dbReference type="EMBL" id="GHF26605.1"/>
    </source>
</evidence>
<dbReference type="RefSeq" id="WP_229890426.1">
    <property type="nucleotide sequence ID" value="NZ_BNBD01000001.1"/>
</dbReference>
<reference evidence="2" key="2">
    <citation type="submission" date="2020-09" db="EMBL/GenBank/DDBJ databases">
        <authorList>
            <person name="Sun Q."/>
            <person name="Ohkuma M."/>
        </authorList>
    </citation>
    <scope>NUCLEOTIDE SEQUENCE</scope>
    <source>
        <strain evidence="2">JCM 4059</strain>
    </source>
</reference>
<evidence type="ECO:0000313" key="3">
    <source>
        <dbReference type="Proteomes" id="UP000638313"/>
    </source>
</evidence>
<name>A0A919AUS1_9ACTN</name>
<keyword evidence="3" id="KW-1185">Reference proteome</keyword>
<gene>
    <name evidence="2" type="ORF">GCM10010218_04370</name>
</gene>
<organism evidence="2 3">
    <name type="scientific">Streptomyces mashuensis</name>
    <dbReference type="NCBI Taxonomy" id="33904"/>
    <lineage>
        <taxon>Bacteria</taxon>
        <taxon>Bacillati</taxon>
        <taxon>Actinomycetota</taxon>
        <taxon>Actinomycetes</taxon>
        <taxon>Kitasatosporales</taxon>
        <taxon>Streptomycetaceae</taxon>
        <taxon>Streptomyces</taxon>
    </lineage>
</organism>
<proteinExistence type="predicted"/>
<sequence>MTKASDVPHRPWRPYEDEPLLTAAMADGNGDTPDEELARLREYLEALVAVRRAPVHVSVAFNAAYFGYDLAGEGYGVGPLDPDAFPVVTFGEHSPALPVGAMVRIATGSQPLYAEIVYKEGRHPGISPLGDVPAWISGAPAGAVGPGEPGAEDEPVRRELLVPDTEAFGKALSLSPAQLNRLRHHARWIDARGHVLVDAVHPSREAAQQRDEEAYAAYVLTRARQQLLSPYVPVSLTELAGGQTDALLQDTLLRLLAVVRGVLSTSDTLRMWGPYAMTCSDLAACWRDPGPLGGDDMGALVAALQRAAKPAIRRRYGMPAPTSIYTAVGPRLYDFPGAEPLLTGVGYAAAVCRANLALADVLRGESENGLFGNGTLVTLDDAFEGGGVWRSCHPGRSEPGDDPLTAAGRGWRSHLETPEAPVVDTPSAAPVDAPVDETGLGNGQLLRISDSEVAWRMPLRLLHLMEGYLPLRPMVADELRGVTGENISVRLELAHPGGELDESEEVQDTTLATTAGVGRLLGVEWPVDFFPGLELRLQWPRGGRVVRATTIPLENPVMLDEHLVAHQYDAMILTREGAPGSTRTQDSAVGLDPNRLVMRTVRRCGLLSPDGHALLDPSSLPLAVYGRPPAEDQVTALEAAVSRLLAEGELYAATGSRDADGRPHHPPRDHERRIPLIGYRPQPIPAVRQTGPVDQVQQSPLVTPHRVLGHVRRLRPGESPSETQRAAFRDHCRRLGKADGWELPPGYTFVTQHIRGH</sequence>
<reference evidence="2" key="1">
    <citation type="journal article" date="2014" name="Int. J. Syst. Evol. Microbiol.">
        <title>Complete genome sequence of Corynebacterium casei LMG S-19264T (=DSM 44701T), isolated from a smear-ripened cheese.</title>
        <authorList>
            <consortium name="US DOE Joint Genome Institute (JGI-PGF)"/>
            <person name="Walter F."/>
            <person name="Albersmeier A."/>
            <person name="Kalinowski J."/>
            <person name="Ruckert C."/>
        </authorList>
    </citation>
    <scope>NUCLEOTIDE SEQUENCE</scope>
    <source>
        <strain evidence="2">JCM 4059</strain>
    </source>
</reference>
<accession>A0A919AUS1</accession>
<feature type="region of interest" description="Disordered" evidence="1">
    <location>
        <begin position="653"/>
        <end position="672"/>
    </location>
</feature>
<feature type="compositionally biased region" description="Basic and acidic residues" evidence="1">
    <location>
        <begin position="657"/>
        <end position="672"/>
    </location>
</feature>
<dbReference type="AlphaFoldDB" id="A0A919AUS1"/>
<evidence type="ECO:0000256" key="1">
    <source>
        <dbReference type="SAM" id="MobiDB-lite"/>
    </source>
</evidence>